<sequence length="34" mass="3958">MMPMFLHDSLNLQNVRGKYVLHAIKMMVHAFGLN</sequence>
<dbReference type="EMBL" id="GGEC01001679">
    <property type="protein sequence ID" value="MBW82162.1"/>
    <property type="molecule type" value="Transcribed_RNA"/>
</dbReference>
<dbReference type="AlphaFoldDB" id="A0A2P2ILP8"/>
<proteinExistence type="predicted"/>
<protein>
    <submittedName>
        <fullName evidence="1">Uncharacterized protein</fullName>
    </submittedName>
</protein>
<organism evidence="1">
    <name type="scientific">Rhizophora mucronata</name>
    <name type="common">Asiatic mangrove</name>
    <dbReference type="NCBI Taxonomy" id="61149"/>
    <lineage>
        <taxon>Eukaryota</taxon>
        <taxon>Viridiplantae</taxon>
        <taxon>Streptophyta</taxon>
        <taxon>Embryophyta</taxon>
        <taxon>Tracheophyta</taxon>
        <taxon>Spermatophyta</taxon>
        <taxon>Magnoliopsida</taxon>
        <taxon>eudicotyledons</taxon>
        <taxon>Gunneridae</taxon>
        <taxon>Pentapetalae</taxon>
        <taxon>rosids</taxon>
        <taxon>fabids</taxon>
        <taxon>Malpighiales</taxon>
        <taxon>Rhizophoraceae</taxon>
        <taxon>Rhizophora</taxon>
    </lineage>
</organism>
<evidence type="ECO:0000313" key="1">
    <source>
        <dbReference type="EMBL" id="MBW82162.1"/>
    </source>
</evidence>
<accession>A0A2P2ILP8</accession>
<name>A0A2P2ILP8_RHIMU</name>
<reference evidence="1" key="1">
    <citation type="submission" date="2018-02" db="EMBL/GenBank/DDBJ databases">
        <title>Rhizophora mucronata_Transcriptome.</title>
        <authorList>
            <person name="Meera S.P."/>
            <person name="Sreeshan A."/>
            <person name="Augustine A."/>
        </authorList>
    </citation>
    <scope>NUCLEOTIDE SEQUENCE</scope>
    <source>
        <tissue evidence="1">Leaf</tissue>
    </source>
</reference>